<evidence type="ECO:0000313" key="1">
    <source>
        <dbReference type="EMBL" id="HEW46713.1"/>
    </source>
</evidence>
<dbReference type="AlphaFoldDB" id="A0A7C2ZQ05"/>
<name>A0A7C2ZQ05_9AQUI</name>
<dbReference type="EMBL" id="DSFP01000072">
    <property type="protein sequence ID" value="HEW46713.1"/>
    <property type="molecule type" value="Genomic_DNA"/>
</dbReference>
<gene>
    <name evidence="1" type="ORF">ENO47_08675</name>
</gene>
<accession>A0A7C2ZQ05</accession>
<sequence length="111" mass="13169">MTFLLSKGGFFLNCEDHFKGDLYKFSLNKENIVRFYFEGLATRHNPITGKFMPCYPRYVSLREAGQYQGFDPDKIEQEYPFKFITYKPTLHTRSWPDYKETKPFVTLTIGD</sequence>
<proteinExistence type="predicted"/>
<organism evidence="1">
    <name type="scientific">Hydrogenobacter sp</name>
    <dbReference type="NCBI Taxonomy" id="2152829"/>
    <lineage>
        <taxon>Bacteria</taxon>
        <taxon>Pseudomonadati</taxon>
        <taxon>Aquificota</taxon>
        <taxon>Aquificia</taxon>
        <taxon>Aquificales</taxon>
        <taxon>Aquificaceae</taxon>
        <taxon>Hydrogenobacter</taxon>
    </lineage>
</organism>
<reference evidence="1" key="1">
    <citation type="journal article" date="2020" name="mSystems">
        <title>Genome- and Community-Level Interaction Insights into Carbon Utilization and Element Cycling Functions of Hydrothermarchaeota in Hydrothermal Sediment.</title>
        <authorList>
            <person name="Zhou Z."/>
            <person name="Liu Y."/>
            <person name="Xu W."/>
            <person name="Pan J."/>
            <person name="Luo Z.H."/>
            <person name="Li M."/>
        </authorList>
    </citation>
    <scope>NUCLEOTIDE SEQUENCE [LARGE SCALE GENOMIC DNA]</scope>
    <source>
        <strain evidence="1">SpSt-132</strain>
    </source>
</reference>
<protein>
    <submittedName>
        <fullName evidence="1">Uncharacterized protein</fullName>
    </submittedName>
</protein>
<comment type="caution">
    <text evidence="1">The sequence shown here is derived from an EMBL/GenBank/DDBJ whole genome shotgun (WGS) entry which is preliminary data.</text>
</comment>